<evidence type="ECO:0000256" key="1">
    <source>
        <dbReference type="ARBA" id="ARBA00002286"/>
    </source>
</evidence>
<proteinExistence type="predicted"/>
<dbReference type="Pfam" id="PF13276">
    <property type="entry name" value="HTH_21"/>
    <property type="match status" value="1"/>
</dbReference>
<comment type="function">
    <text evidence="1">Involved in the transposition of the insertion sequence.</text>
</comment>
<evidence type="ECO:0000313" key="3">
    <source>
        <dbReference type="EMBL" id="GAA4640919.1"/>
    </source>
</evidence>
<dbReference type="InterPro" id="IPR048020">
    <property type="entry name" value="Transpos_IS3"/>
</dbReference>
<dbReference type="InterPro" id="IPR036397">
    <property type="entry name" value="RNaseH_sf"/>
</dbReference>
<comment type="caution">
    <text evidence="3">The sequence shown here is derived from an EMBL/GenBank/DDBJ whole genome shotgun (WGS) entry which is preliminary data.</text>
</comment>
<dbReference type="SUPFAM" id="SSF53098">
    <property type="entry name" value="Ribonuclease H-like"/>
    <property type="match status" value="1"/>
</dbReference>
<accession>A0ABP8UX16</accession>
<keyword evidence="4" id="KW-1185">Reference proteome</keyword>
<dbReference type="EMBL" id="BAABHK010000050">
    <property type="protein sequence ID" value="GAA4640919.1"/>
    <property type="molecule type" value="Genomic_DNA"/>
</dbReference>
<reference evidence="4" key="1">
    <citation type="journal article" date="2019" name="Int. J. Syst. Evol. Microbiol.">
        <title>The Global Catalogue of Microorganisms (GCM) 10K type strain sequencing project: providing services to taxonomists for standard genome sequencing and annotation.</title>
        <authorList>
            <consortium name="The Broad Institute Genomics Platform"/>
            <consortium name="The Broad Institute Genome Sequencing Center for Infectious Disease"/>
            <person name="Wu L."/>
            <person name="Ma J."/>
        </authorList>
    </citation>
    <scope>NUCLEOTIDE SEQUENCE [LARGE SCALE GENOMIC DNA]</scope>
    <source>
        <strain evidence="4">JCM 17939</strain>
    </source>
</reference>
<protein>
    <recommendedName>
        <fullName evidence="2">Integrase catalytic domain-containing protein</fullName>
    </recommendedName>
</protein>
<dbReference type="InterPro" id="IPR025948">
    <property type="entry name" value="HTH-like_dom"/>
</dbReference>
<evidence type="ECO:0000259" key="2">
    <source>
        <dbReference type="PROSITE" id="PS50994"/>
    </source>
</evidence>
<dbReference type="InterPro" id="IPR012337">
    <property type="entry name" value="RNaseH-like_sf"/>
</dbReference>
<dbReference type="Proteomes" id="UP001501442">
    <property type="component" value="Unassembled WGS sequence"/>
</dbReference>
<dbReference type="Gene3D" id="3.30.420.10">
    <property type="entry name" value="Ribonuclease H-like superfamily/Ribonuclease H"/>
    <property type="match status" value="1"/>
</dbReference>
<gene>
    <name evidence="3" type="ORF">GCM10023196_107920</name>
</gene>
<dbReference type="InterPro" id="IPR050900">
    <property type="entry name" value="Transposase_IS3/IS150/IS904"/>
</dbReference>
<feature type="domain" description="Integrase catalytic" evidence="2">
    <location>
        <begin position="87"/>
        <end position="250"/>
    </location>
</feature>
<dbReference type="Pfam" id="PF00665">
    <property type="entry name" value="rve"/>
    <property type="match status" value="1"/>
</dbReference>
<name>A0ABP8UX16_9ACTN</name>
<dbReference type="PANTHER" id="PTHR46889">
    <property type="entry name" value="TRANSPOSASE INSF FOR INSERTION SEQUENCE IS3B-RELATED"/>
    <property type="match status" value="1"/>
</dbReference>
<dbReference type="NCBIfam" id="NF033516">
    <property type="entry name" value="transpos_IS3"/>
    <property type="match status" value="1"/>
</dbReference>
<evidence type="ECO:0000313" key="4">
    <source>
        <dbReference type="Proteomes" id="UP001501442"/>
    </source>
</evidence>
<sequence length="261" mass="29103">MPSARAVRDEQLKKEIRRVWEGPGRRVYGARKVWAQLNREGVEVARCTVERLMRELGIAGVCAARKRPRITVAGADRPGDLLERDFTADAPDRRWVADITYVDTAAGWGYVAFVQDLFSRAIVGWQVADHLGADLALDALEMAIWSRGGVGDGLVHHSDRGVQYTSIRYGECLDQIGAARSVGSKGDSYDNAAAESLNSLYKKELIDFRGGWKNVMDVTIATMEWVAWYNTERIHSYCGNIPPREYEEAFHRSRGATPLAG</sequence>
<dbReference type="PANTHER" id="PTHR46889:SF4">
    <property type="entry name" value="TRANSPOSASE INSO FOR INSERTION SEQUENCE ELEMENT IS911B-RELATED"/>
    <property type="match status" value="1"/>
</dbReference>
<dbReference type="InterPro" id="IPR001584">
    <property type="entry name" value="Integrase_cat-core"/>
</dbReference>
<dbReference type="PROSITE" id="PS50994">
    <property type="entry name" value="INTEGRASE"/>
    <property type="match status" value="1"/>
</dbReference>
<organism evidence="3 4">
    <name type="scientific">Actinoallomurus vinaceus</name>
    <dbReference type="NCBI Taxonomy" id="1080074"/>
    <lineage>
        <taxon>Bacteria</taxon>
        <taxon>Bacillati</taxon>
        <taxon>Actinomycetota</taxon>
        <taxon>Actinomycetes</taxon>
        <taxon>Streptosporangiales</taxon>
        <taxon>Thermomonosporaceae</taxon>
        <taxon>Actinoallomurus</taxon>
    </lineage>
</organism>